<feature type="transmembrane region" description="Helical" evidence="1">
    <location>
        <begin position="25"/>
        <end position="42"/>
    </location>
</feature>
<reference evidence="3" key="1">
    <citation type="submission" date="2020-10" db="EMBL/GenBank/DDBJ databases">
        <title>Microbiome of the Black Sea water column analyzed by genome centric metagenomics.</title>
        <authorList>
            <person name="Cabello-Yeves P.J."/>
            <person name="Callieri C."/>
            <person name="Picazo A."/>
            <person name="Mehrshad M."/>
            <person name="Haro-Moreno J.M."/>
            <person name="Roda-Garcia J."/>
            <person name="Dzembekova N."/>
            <person name="Slabakova V."/>
            <person name="Slabakova N."/>
            <person name="Moncheva S."/>
            <person name="Rodriguez-Valera F."/>
        </authorList>
    </citation>
    <scope>NUCLEOTIDE SEQUENCE</scope>
    <source>
        <strain evidence="3">BS307-5m-G49</strain>
    </source>
</reference>
<dbReference type="GO" id="GO:0008610">
    <property type="term" value="P:lipid biosynthetic process"/>
    <property type="evidence" value="ECO:0007669"/>
    <property type="project" value="UniProtKB-ARBA"/>
</dbReference>
<dbReference type="CDD" id="cd03510">
    <property type="entry name" value="Rhizobitoxine-FADS-like"/>
    <property type="match status" value="1"/>
</dbReference>
<sequence length="303" mass="35747">MINSNTLLSEEEIAILRDSKDWRNYLAILSIWVQIALGFLVFSFSSSVLTFLVAALIIGTRQFALVVMMHDGAHNLISKNKKINDFISQWLCAYPMMTETENYRKYHLKHHKHTETDLDPDKRLTDPFPVSKKSFSRKVLRDLTGVAGLRRYFGYLYSAWGVNENNFFGHLKHFVSSLYGFLICQLVIFTTLAFFNVPWLYLLLWWIPKLTIFSLFYRLRSISEHACTSGQDDFTHTRTTLSSNFVRYFIAPLNVNYHLEHHLFMFCPWYNLPKAHEMLKEKDFYKDLEIENGYFNVFKKVII</sequence>
<accession>A0A937HZT6</accession>
<dbReference type="GO" id="GO:0016717">
    <property type="term" value="F:oxidoreductase activity, acting on paired donors, with oxidation of a pair of donors resulting in the reduction of molecular oxygen to two molecules of water"/>
    <property type="evidence" value="ECO:0007669"/>
    <property type="project" value="TreeGrafter"/>
</dbReference>
<dbReference type="GO" id="GO:0016020">
    <property type="term" value="C:membrane"/>
    <property type="evidence" value="ECO:0007669"/>
    <property type="project" value="TreeGrafter"/>
</dbReference>
<gene>
    <name evidence="3" type="ORF">ISQ63_01785</name>
</gene>
<organism evidence="3 4">
    <name type="scientific">SAR86 cluster bacterium</name>
    <dbReference type="NCBI Taxonomy" id="2030880"/>
    <lineage>
        <taxon>Bacteria</taxon>
        <taxon>Pseudomonadati</taxon>
        <taxon>Pseudomonadota</taxon>
        <taxon>Gammaproteobacteria</taxon>
        <taxon>SAR86 cluster</taxon>
    </lineage>
</organism>
<dbReference type="AlphaFoldDB" id="A0A937HZT6"/>
<dbReference type="Proteomes" id="UP000744438">
    <property type="component" value="Unassembled WGS sequence"/>
</dbReference>
<dbReference type="InterPro" id="IPR012171">
    <property type="entry name" value="Fatty_acid_desaturase"/>
</dbReference>
<keyword evidence="1" id="KW-0812">Transmembrane</keyword>
<dbReference type="EMBL" id="JADHQC010000005">
    <property type="protein sequence ID" value="MBL6811597.1"/>
    <property type="molecule type" value="Genomic_DNA"/>
</dbReference>
<keyword evidence="1" id="KW-1133">Transmembrane helix</keyword>
<dbReference type="PANTHER" id="PTHR19353:SF19">
    <property type="entry name" value="DELTA(5) FATTY ACID DESATURASE C-RELATED"/>
    <property type="match status" value="1"/>
</dbReference>
<comment type="caution">
    <text evidence="3">The sequence shown here is derived from an EMBL/GenBank/DDBJ whole genome shotgun (WGS) entry which is preliminary data.</text>
</comment>
<evidence type="ECO:0000259" key="2">
    <source>
        <dbReference type="Pfam" id="PF00487"/>
    </source>
</evidence>
<dbReference type="InterPro" id="IPR005804">
    <property type="entry name" value="FA_desaturase_dom"/>
</dbReference>
<evidence type="ECO:0000313" key="3">
    <source>
        <dbReference type="EMBL" id="MBL6811597.1"/>
    </source>
</evidence>
<proteinExistence type="predicted"/>
<feature type="domain" description="Fatty acid desaturase" evidence="2">
    <location>
        <begin position="50"/>
        <end position="282"/>
    </location>
</feature>
<dbReference type="Pfam" id="PF00487">
    <property type="entry name" value="FA_desaturase"/>
    <property type="match status" value="1"/>
</dbReference>
<name>A0A937HZT6_9GAMM</name>
<evidence type="ECO:0000313" key="4">
    <source>
        <dbReference type="Proteomes" id="UP000744438"/>
    </source>
</evidence>
<evidence type="ECO:0000256" key="1">
    <source>
        <dbReference type="SAM" id="Phobius"/>
    </source>
</evidence>
<protein>
    <submittedName>
        <fullName evidence="3">Fatty acid desaturase family protein</fullName>
    </submittedName>
</protein>
<dbReference type="PANTHER" id="PTHR19353">
    <property type="entry name" value="FATTY ACID DESATURASE 2"/>
    <property type="match status" value="1"/>
</dbReference>
<keyword evidence="1" id="KW-0472">Membrane</keyword>